<evidence type="ECO:0000256" key="8">
    <source>
        <dbReference type="ARBA" id="ARBA00022833"/>
    </source>
</evidence>
<dbReference type="InterPro" id="IPR022754">
    <property type="entry name" value="DNA_pol_III_gamma-3"/>
</dbReference>
<dbReference type="Gene3D" id="1.10.8.60">
    <property type="match status" value="1"/>
</dbReference>
<dbReference type="FunFam" id="3.40.50.300:FF:000014">
    <property type="entry name" value="DNA polymerase III subunit gamma/tau"/>
    <property type="match status" value="1"/>
</dbReference>
<dbReference type="GO" id="GO:0003677">
    <property type="term" value="F:DNA binding"/>
    <property type="evidence" value="ECO:0007669"/>
    <property type="project" value="InterPro"/>
</dbReference>
<dbReference type="SUPFAM" id="SSF52540">
    <property type="entry name" value="P-loop containing nucleoside triphosphate hydrolases"/>
    <property type="match status" value="1"/>
</dbReference>
<evidence type="ECO:0000256" key="9">
    <source>
        <dbReference type="ARBA" id="ARBA00022840"/>
    </source>
</evidence>
<evidence type="ECO:0000313" key="15">
    <source>
        <dbReference type="Proteomes" id="UP000291289"/>
    </source>
</evidence>
<organism evidence="14 15">
    <name type="scientific">Alloscardovia theropitheci</name>
    <dbReference type="NCBI Taxonomy" id="2496842"/>
    <lineage>
        <taxon>Bacteria</taxon>
        <taxon>Bacillati</taxon>
        <taxon>Actinomycetota</taxon>
        <taxon>Actinomycetes</taxon>
        <taxon>Bifidobacteriales</taxon>
        <taxon>Bifidobacteriaceae</taxon>
        <taxon>Alloscardovia</taxon>
    </lineage>
</organism>
<reference evidence="14 15" key="1">
    <citation type="submission" date="2018-12" db="EMBL/GenBank/DDBJ databases">
        <title>Alloscrdovia theropitheci sp. nov: a novel taxon from the feces of the bleeding-herat monkey (Theropithecus geleda).</title>
        <authorList>
            <person name="Modesto M."/>
        </authorList>
    </citation>
    <scope>NUCLEOTIDE SEQUENCE [LARGE SCALE GENOMIC DNA]</scope>
    <source>
        <strain evidence="14 15">GLDI4/2</strain>
    </source>
</reference>
<dbReference type="InterPro" id="IPR027417">
    <property type="entry name" value="P-loop_NTPase"/>
</dbReference>
<evidence type="ECO:0000256" key="2">
    <source>
        <dbReference type="ARBA" id="ARBA00012417"/>
    </source>
</evidence>
<dbReference type="InterPro" id="IPR012763">
    <property type="entry name" value="DNA_pol_III_sug/sutau_N"/>
</dbReference>
<dbReference type="InterPro" id="IPR003593">
    <property type="entry name" value="AAA+_ATPase"/>
</dbReference>
<evidence type="ECO:0000259" key="13">
    <source>
        <dbReference type="SMART" id="SM00382"/>
    </source>
</evidence>
<sequence length="919" mass="98852">MALALYRRYRPDTFEGVIGQDHVTKPLSKALDEGKLTHAYLFSGPRGCGKTSSARILARCINCAEGPTSHPCGKCDSCRDLSTNGPGSIDVVEIDAASHGSVDDARELRERAGFAPARDRYKIFILDEAHMVTSNGFNALLKIVEEPPEHVMFIFATTEPDKVIGTIRSRTHHYPFRLVPPEVMQPYLEDICSREGIKPEPGVLRLAMRAGGGSMRDTLSVLDQLMVGSVDGVITYQDSVALLGFTPDSLIGEAVDAVIEQDGPKLYGVIEKVVTGGFDPRKFVEDLLAYVRDLLVLSLAGSRAEAVLDAGQSAQTTEDMKRQVQDLDLQTLNVIAERINTALGSMTGTMSPRMRLELLAAQLLIPVSTADVSTQAHDNESSPRNARSAFVSNDVPRISLRQKAKAAARAKSRSSSSDDTVISSVSVPEMDTHRQNADEVNISDLSATAKNDSNSADNSQPHEASAQSVLQAVPQTTDTRGAHDDSRDVHNSQESATAVVELNPAEAHAQWEAVVHSLPTKIQSVVNSEHIPYVELQERSGRHLMVLTFANPISQHAFGLAVSSEAVQGETSLQKILNAQLRERYGVPVLVAPAPRTADGQTVTPLRNLDPAQQAKIKAQVAQMAAKAAIASMQALSTPTSHVEDGEHAASANSAISADDTESDQRAGFEVTQNVNSSDIAKDTEPAHQQKQYIDSDYDPWAVDSSARQDSSTQNNPEHDANTHSDQSVSEISQSGHAQEASNQYEDNSQTDIASVDSQAADEKTESTQIGDDYDPWAHSASNHEYGENYTAETHGFAMSSISDSDTYGDDHGAGIHSTAHSSARDSATHAHAQHAHASVATSSMSGDSVDSSVEAGANPGVETGIAHPQVDADKDVYSMDDDSISSQTNLSIDDISRMFNAKKTENYAADDERNPMKK</sequence>
<dbReference type="Gene3D" id="3.40.50.300">
    <property type="entry name" value="P-loop containing nucleotide triphosphate hydrolases"/>
    <property type="match status" value="1"/>
</dbReference>
<dbReference type="CDD" id="cd00009">
    <property type="entry name" value="AAA"/>
    <property type="match status" value="1"/>
</dbReference>
<feature type="region of interest" description="Disordered" evidence="12">
    <location>
        <begin position="374"/>
        <end position="437"/>
    </location>
</feature>
<dbReference type="Pfam" id="PF13177">
    <property type="entry name" value="DNA_pol3_delta2"/>
    <property type="match status" value="1"/>
</dbReference>
<keyword evidence="6" id="KW-0479">Metal-binding</keyword>
<evidence type="ECO:0000256" key="5">
    <source>
        <dbReference type="ARBA" id="ARBA00022705"/>
    </source>
</evidence>
<keyword evidence="15" id="KW-1185">Reference proteome</keyword>
<keyword evidence="10" id="KW-0239">DNA-directed DNA polymerase</keyword>
<dbReference type="InterPro" id="IPR008921">
    <property type="entry name" value="DNA_pol3_clamp-load_cplx_C"/>
</dbReference>
<feature type="region of interest" description="Disordered" evidence="12">
    <location>
        <begin position="702"/>
        <end position="782"/>
    </location>
</feature>
<keyword evidence="5" id="KW-0235">DNA replication</keyword>
<comment type="similarity">
    <text evidence="1">Belongs to the DnaX/STICHEL family.</text>
</comment>
<keyword evidence="3 14" id="KW-0808">Transferase</keyword>
<evidence type="ECO:0000256" key="3">
    <source>
        <dbReference type="ARBA" id="ARBA00022679"/>
    </source>
</evidence>
<feature type="region of interest" description="Disordered" evidence="12">
    <location>
        <begin position="638"/>
        <end position="666"/>
    </location>
</feature>
<dbReference type="PANTHER" id="PTHR11669">
    <property type="entry name" value="REPLICATION FACTOR C / DNA POLYMERASE III GAMMA-TAU SUBUNIT"/>
    <property type="match status" value="1"/>
</dbReference>
<dbReference type="InterPro" id="IPR050238">
    <property type="entry name" value="DNA_Rep/Repair_Clamp_Loader"/>
</dbReference>
<comment type="catalytic activity">
    <reaction evidence="11">
        <text>DNA(n) + a 2'-deoxyribonucleoside 5'-triphosphate = DNA(n+1) + diphosphate</text>
        <dbReference type="Rhea" id="RHEA:22508"/>
        <dbReference type="Rhea" id="RHEA-COMP:17339"/>
        <dbReference type="Rhea" id="RHEA-COMP:17340"/>
        <dbReference type="ChEBI" id="CHEBI:33019"/>
        <dbReference type="ChEBI" id="CHEBI:61560"/>
        <dbReference type="ChEBI" id="CHEBI:173112"/>
        <dbReference type="EC" id="2.7.7.7"/>
    </reaction>
</comment>
<evidence type="ECO:0000256" key="4">
    <source>
        <dbReference type="ARBA" id="ARBA00022695"/>
    </source>
</evidence>
<name>A0A4R0QST3_9BIFI</name>
<dbReference type="SMART" id="SM00382">
    <property type="entry name" value="AAA"/>
    <property type="match status" value="1"/>
</dbReference>
<dbReference type="Pfam" id="PF22608">
    <property type="entry name" value="DNAX_ATPase_lid"/>
    <property type="match status" value="1"/>
</dbReference>
<keyword evidence="4 14" id="KW-0548">Nucleotidyltransferase</keyword>
<feature type="region of interest" description="Disordered" evidence="12">
    <location>
        <begin position="449"/>
        <end position="469"/>
    </location>
</feature>
<dbReference type="NCBIfam" id="TIGR02397">
    <property type="entry name" value="dnaX_nterm"/>
    <property type="match status" value="1"/>
</dbReference>
<feature type="region of interest" description="Disordered" evidence="12">
    <location>
        <begin position="808"/>
        <end position="895"/>
    </location>
</feature>
<feature type="compositionally biased region" description="Polar residues" evidence="12">
    <location>
        <begin position="706"/>
        <end position="716"/>
    </location>
</feature>
<evidence type="ECO:0000256" key="1">
    <source>
        <dbReference type="ARBA" id="ARBA00006360"/>
    </source>
</evidence>
<evidence type="ECO:0000313" key="14">
    <source>
        <dbReference type="EMBL" id="TCD54538.1"/>
    </source>
</evidence>
<feature type="compositionally biased region" description="Polar residues" evidence="12">
    <location>
        <begin position="724"/>
        <end position="758"/>
    </location>
</feature>
<keyword evidence="7" id="KW-0547">Nucleotide-binding</keyword>
<dbReference type="EC" id="2.7.7.7" evidence="2"/>
<dbReference type="InterPro" id="IPR045085">
    <property type="entry name" value="HLD_clamp_pol_III_gamma_tau"/>
</dbReference>
<feature type="compositionally biased region" description="Low complexity" evidence="12">
    <location>
        <begin position="836"/>
        <end position="854"/>
    </location>
</feature>
<feature type="compositionally biased region" description="Basic residues" evidence="12">
    <location>
        <begin position="400"/>
        <end position="412"/>
    </location>
</feature>
<keyword evidence="9" id="KW-0067">ATP-binding</keyword>
<evidence type="ECO:0000256" key="12">
    <source>
        <dbReference type="SAM" id="MobiDB-lite"/>
    </source>
</evidence>
<gene>
    <name evidence="14" type="primary">dnaX</name>
    <name evidence="14" type="ORF">EJ419_02765</name>
</gene>
<dbReference type="CDD" id="cd18137">
    <property type="entry name" value="HLD_clamp_pol_III_gamma_tau"/>
    <property type="match status" value="1"/>
</dbReference>
<protein>
    <recommendedName>
        <fullName evidence="2">DNA-directed DNA polymerase</fullName>
        <ecNumber evidence="2">2.7.7.7</ecNumber>
    </recommendedName>
</protein>
<dbReference type="GO" id="GO:0009360">
    <property type="term" value="C:DNA polymerase III complex"/>
    <property type="evidence" value="ECO:0007669"/>
    <property type="project" value="InterPro"/>
</dbReference>
<dbReference type="RefSeq" id="WP_131283398.1">
    <property type="nucleotide sequence ID" value="NZ_RXLP01000014.1"/>
</dbReference>
<keyword evidence="8" id="KW-0862">Zinc</keyword>
<comment type="caution">
    <text evidence="14">The sequence shown here is derived from an EMBL/GenBank/DDBJ whole genome shotgun (WGS) entry which is preliminary data.</text>
</comment>
<dbReference type="Pfam" id="PF12169">
    <property type="entry name" value="DNA_pol3_gamma3"/>
    <property type="match status" value="1"/>
</dbReference>
<evidence type="ECO:0000256" key="7">
    <source>
        <dbReference type="ARBA" id="ARBA00022741"/>
    </source>
</evidence>
<evidence type="ECO:0000256" key="11">
    <source>
        <dbReference type="ARBA" id="ARBA00049244"/>
    </source>
</evidence>
<dbReference type="SUPFAM" id="SSF48019">
    <property type="entry name" value="post-AAA+ oligomerization domain-like"/>
    <property type="match status" value="1"/>
</dbReference>
<dbReference type="Proteomes" id="UP000291289">
    <property type="component" value="Unassembled WGS sequence"/>
</dbReference>
<dbReference type="GO" id="GO:0003887">
    <property type="term" value="F:DNA-directed DNA polymerase activity"/>
    <property type="evidence" value="ECO:0007669"/>
    <property type="project" value="UniProtKB-KW"/>
</dbReference>
<dbReference type="OrthoDB" id="9810148at2"/>
<evidence type="ECO:0000256" key="6">
    <source>
        <dbReference type="ARBA" id="ARBA00022723"/>
    </source>
</evidence>
<dbReference type="EMBL" id="RXLP01000014">
    <property type="protein sequence ID" value="TCD54538.1"/>
    <property type="molecule type" value="Genomic_DNA"/>
</dbReference>
<feature type="domain" description="AAA+ ATPase" evidence="13">
    <location>
        <begin position="36"/>
        <end position="177"/>
    </location>
</feature>
<dbReference type="GO" id="GO:0006261">
    <property type="term" value="P:DNA-templated DNA replication"/>
    <property type="evidence" value="ECO:0007669"/>
    <property type="project" value="TreeGrafter"/>
</dbReference>
<dbReference type="GO" id="GO:0046872">
    <property type="term" value="F:metal ion binding"/>
    <property type="evidence" value="ECO:0007669"/>
    <property type="project" value="UniProtKB-KW"/>
</dbReference>
<evidence type="ECO:0000256" key="10">
    <source>
        <dbReference type="ARBA" id="ARBA00022932"/>
    </source>
</evidence>
<accession>A0A4R0QST3</accession>
<dbReference type="AlphaFoldDB" id="A0A4R0QST3"/>
<proteinExistence type="inferred from homology"/>
<feature type="compositionally biased region" description="Low complexity" evidence="12">
    <location>
        <begin position="649"/>
        <end position="658"/>
    </location>
</feature>
<dbReference type="PANTHER" id="PTHR11669:SF0">
    <property type="entry name" value="PROTEIN STICHEL-LIKE 2"/>
    <property type="match status" value="1"/>
</dbReference>
<dbReference type="GO" id="GO:0005524">
    <property type="term" value="F:ATP binding"/>
    <property type="evidence" value="ECO:0007669"/>
    <property type="project" value="UniProtKB-KW"/>
</dbReference>